<evidence type="ECO:0000313" key="3">
    <source>
        <dbReference type="EMBL" id="KAJ1721156.1"/>
    </source>
</evidence>
<keyword evidence="4" id="KW-1185">Reference proteome</keyword>
<feature type="region of interest" description="Disordered" evidence="2">
    <location>
        <begin position="307"/>
        <end position="328"/>
    </location>
</feature>
<feature type="coiled-coil region" evidence="1">
    <location>
        <begin position="101"/>
        <end position="241"/>
    </location>
</feature>
<feature type="compositionally biased region" description="Low complexity" evidence="2">
    <location>
        <begin position="77"/>
        <end position="87"/>
    </location>
</feature>
<name>A0A9W7XUM6_9FUNG</name>
<evidence type="ECO:0000313" key="4">
    <source>
        <dbReference type="Proteomes" id="UP001149813"/>
    </source>
</evidence>
<dbReference type="EMBL" id="JANBOJ010000193">
    <property type="protein sequence ID" value="KAJ1721156.1"/>
    <property type="molecule type" value="Genomic_DNA"/>
</dbReference>
<feature type="compositionally biased region" description="Polar residues" evidence="2">
    <location>
        <begin position="315"/>
        <end position="325"/>
    </location>
</feature>
<comment type="caution">
    <text evidence="3">The sequence shown here is derived from an EMBL/GenBank/DDBJ whole genome shotgun (WGS) entry which is preliminary data.</text>
</comment>
<protein>
    <submittedName>
        <fullName evidence="3">Uncharacterized protein</fullName>
    </submittedName>
</protein>
<proteinExistence type="predicted"/>
<feature type="region of interest" description="Disordered" evidence="2">
    <location>
        <begin position="1"/>
        <end position="96"/>
    </location>
</feature>
<sequence length="423" mass="47679">MSFSRTQTAAATPIPSPSPSPTPTPLKDTASWPRRRNPLPGAFLHHGLSPRRRQRDSFMAKSADSDIFSDADTLSAGSPSPFSGSPPQDEDPEDSFHALQTKQHRRTINDLLRQLEASEAEIARHIAQVDALKLQADDSRRQSSYDRQLYQKQEESLRWQEEQLRLKQEEIAKIQRLHKAALRASDRRHGDAVDELSSKLEAAEECVRQMTRRITEMSRELERTRAELDESQRMSAVLNAQLHDVQQIATRAGRLSTDLNDRLNERVAYISELEQRLEISIRSSESAFSSLYAEMVQATQTAGQFSVRSIRDTNNESNSKPSTGLDNGAYSVYPPSLSAARDKYTVVACKDETSGPLFWLAVYAHMMWTFYLRLCVLPSWRLAGAAASIVLDMFACRPLGRLVLLIILVPYRLARRTASHIGK</sequence>
<gene>
    <name evidence="3" type="ORF">LPJ53_004295</name>
</gene>
<evidence type="ECO:0000256" key="1">
    <source>
        <dbReference type="SAM" id="Coils"/>
    </source>
</evidence>
<accession>A0A9W7XUM6</accession>
<keyword evidence="1" id="KW-0175">Coiled coil</keyword>
<dbReference type="AlphaFoldDB" id="A0A9W7XUM6"/>
<reference evidence="3" key="1">
    <citation type="submission" date="2022-07" db="EMBL/GenBank/DDBJ databases">
        <title>Phylogenomic reconstructions and comparative analyses of Kickxellomycotina fungi.</title>
        <authorList>
            <person name="Reynolds N.K."/>
            <person name="Stajich J.E."/>
            <person name="Barry K."/>
            <person name="Grigoriev I.V."/>
            <person name="Crous P."/>
            <person name="Smith M.E."/>
        </authorList>
    </citation>
    <scope>NUCLEOTIDE SEQUENCE</scope>
    <source>
        <strain evidence="3">NBRC 32514</strain>
    </source>
</reference>
<organism evidence="3 4">
    <name type="scientific">Coemansia erecta</name>
    <dbReference type="NCBI Taxonomy" id="147472"/>
    <lineage>
        <taxon>Eukaryota</taxon>
        <taxon>Fungi</taxon>
        <taxon>Fungi incertae sedis</taxon>
        <taxon>Zoopagomycota</taxon>
        <taxon>Kickxellomycotina</taxon>
        <taxon>Kickxellomycetes</taxon>
        <taxon>Kickxellales</taxon>
        <taxon>Kickxellaceae</taxon>
        <taxon>Coemansia</taxon>
    </lineage>
</organism>
<dbReference type="OrthoDB" id="5585549at2759"/>
<feature type="compositionally biased region" description="Pro residues" evidence="2">
    <location>
        <begin position="14"/>
        <end position="24"/>
    </location>
</feature>
<evidence type="ECO:0000256" key="2">
    <source>
        <dbReference type="SAM" id="MobiDB-lite"/>
    </source>
</evidence>
<dbReference type="Proteomes" id="UP001149813">
    <property type="component" value="Unassembled WGS sequence"/>
</dbReference>